<keyword evidence="5" id="KW-1185">Reference proteome</keyword>
<dbReference type="InterPro" id="IPR049943">
    <property type="entry name" value="Ser_HO-MeTrfase-like"/>
</dbReference>
<evidence type="ECO:0000313" key="4">
    <source>
        <dbReference type="EMBL" id="OON15747.1"/>
    </source>
</evidence>
<evidence type="ECO:0000259" key="3">
    <source>
        <dbReference type="Pfam" id="PF00464"/>
    </source>
</evidence>
<comment type="cofactor">
    <cofactor evidence="1">
        <name>pyridoxal 5'-phosphate</name>
        <dbReference type="ChEBI" id="CHEBI:597326"/>
    </cofactor>
</comment>
<dbReference type="GO" id="GO:0005634">
    <property type="term" value="C:nucleus"/>
    <property type="evidence" value="ECO:0007669"/>
    <property type="project" value="TreeGrafter"/>
</dbReference>
<dbReference type="Pfam" id="PF00464">
    <property type="entry name" value="SHMT"/>
    <property type="match status" value="1"/>
</dbReference>
<sequence length="91" mass="9500">NGACGDPTPTGFDRLINEAVFPGLQGGPHNNSIAALAVALNEAASPEFKEYQKEVISNMQQLCSSLISYGYTISTICGDPNSLTITAAVSH</sequence>
<dbReference type="Gene3D" id="3.90.1150.10">
    <property type="entry name" value="Aspartate Aminotransferase, domain 1"/>
    <property type="match status" value="1"/>
</dbReference>
<accession>A0A1S8WMU9</accession>
<organism evidence="4 5">
    <name type="scientific">Opisthorchis viverrini</name>
    <name type="common">Southeast Asian liver fluke</name>
    <dbReference type="NCBI Taxonomy" id="6198"/>
    <lineage>
        <taxon>Eukaryota</taxon>
        <taxon>Metazoa</taxon>
        <taxon>Spiralia</taxon>
        <taxon>Lophotrochozoa</taxon>
        <taxon>Platyhelminthes</taxon>
        <taxon>Trematoda</taxon>
        <taxon>Digenea</taxon>
        <taxon>Opisthorchiida</taxon>
        <taxon>Opisthorchiata</taxon>
        <taxon>Opisthorchiidae</taxon>
        <taxon>Opisthorchis</taxon>
    </lineage>
</organism>
<feature type="domain" description="Serine hydroxymethyltransferase-like" evidence="3">
    <location>
        <begin position="9"/>
        <end position="79"/>
    </location>
</feature>
<dbReference type="Proteomes" id="UP000243686">
    <property type="component" value="Unassembled WGS sequence"/>
</dbReference>
<evidence type="ECO:0000313" key="5">
    <source>
        <dbReference type="Proteomes" id="UP000243686"/>
    </source>
</evidence>
<dbReference type="PANTHER" id="PTHR11680:SF59">
    <property type="entry name" value="SERINE HYDROXYMETHYLTRANSFERASE, CYTOSOLIC"/>
    <property type="match status" value="1"/>
</dbReference>
<dbReference type="SUPFAM" id="SSF53383">
    <property type="entry name" value="PLP-dependent transferases"/>
    <property type="match status" value="1"/>
</dbReference>
<name>A0A1S8WMU9_OPIVI</name>
<dbReference type="EMBL" id="KV902620">
    <property type="protein sequence ID" value="OON15747.1"/>
    <property type="molecule type" value="Genomic_DNA"/>
</dbReference>
<dbReference type="InterPro" id="IPR015424">
    <property type="entry name" value="PyrdxlP-dep_Trfase"/>
</dbReference>
<dbReference type="InterPro" id="IPR015421">
    <property type="entry name" value="PyrdxlP-dep_Trfase_major"/>
</dbReference>
<evidence type="ECO:0000256" key="2">
    <source>
        <dbReference type="ARBA" id="ARBA00022898"/>
    </source>
</evidence>
<dbReference type="InterPro" id="IPR015422">
    <property type="entry name" value="PyrdxlP-dep_Trfase_small"/>
</dbReference>
<dbReference type="PANTHER" id="PTHR11680">
    <property type="entry name" value="SERINE HYDROXYMETHYLTRANSFERASE"/>
    <property type="match status" value="1"/>
</dbReference>
<dbReference type="GO" id="GO:0030170">
    <property type="term" value="F:pyridoxal phosphate binding"/>
    <property type="evidence" value="ECO:0007669"/>
    <property type="project" value="TreeGrafter"/>
</dbReference>
<dbReference type="GO" id="GO:0019264">
    <property type="term" value="P:glycine biosynthetic process from serine"/>
    <property type="evidence" value="ECO:0007669"/>
    <property type="project" value="TreeGrafter"/>
</dbReference>
<dbReference type="InterPro" id="IPR039429">
    <property type="entry name" value="SHMT-like_dom"/>
</dbReference>
<evidence type="ECO:0000256" key="1">
    <source>
        <dbReference type="ARBA" id="ARBA00001933"/>
    </source>
</evidence>
<dbReference type="UniPathway" id="UPA00193"/>
<dbReference type="Gene3D" id="3.40.640.10">
    <property type="entry name" value="Type I PLP-dependent aspartate aminotransferase-like (Major domain)"/>
    <property type="match status" value="1"/>
</dbReference>
<protein>
    <recommendedName>
        <fullName evidence="3">Serine hydroxymethyltransferase-like domain-containing protein</fullName>
    </recommendedName>
</protein>
<reference evidence="4 5" key="1">
    <citation type="submission" date="2015-03" db="EMBL/GenBank/DDBJ databases">
        <title>Draft genome of the nematode, Opisthorchis viverrini.</title>
        <authorList>
            <person name="Mitreva M."/>
        </authorList>
    </citation>
    <scope>NUCLEOTIDE SEQUENCE [LARGE SCALE GENOMIC DNA]</scope>
    <source>
        <strain evidence="4">Khon Kaen</strain>
    </source>
</reference>
<dbReference type="AlphaFoldDB" id="A0A1S8WMU9"/>
<dbReference type="GO" id="GO:0004372">
    <property type="term" value="F:glycine hydroxymethyltransferase activity"/>
    <property type="evidence" value="ECO:0007669"/>
    <property type="project" value="TreeGrafter"/>
</dbReference>
<proteinExistence type="predicted"/>
<gene>
    <name evidence="4" type="ORF">X801_08446</name>
</gene>
<feature type="non-terminal residue" evidence="4">
    <location>
        <position position="1"/>
    </location>
</feature>
<dbReference type="GO" id="GO:0035999">
    <property type="term" value="P:tetrahydrofolate interconversion"/>
    <property type="evidence" value="ECO:0007669"/>
    <property type="project" value="UniProtKB-UniPathway"/>
</dbReference>
<keyword evidence="2" id="KW-0663">Pyridoxal phosphate</keyword>
<dbReference type="GO" id="GO:0005739">
    <property type="term" value="C:mitochondrion"/>
    <property type="evidence" value="ECO:0007669"/>
    <property type="project" value="TreeGrafter"/>
</dbReference>